<comment type="caution">
    <text evidence="1">The sequence shown here is derived from an EMBL/GenBank/DDBJ whole genome shotgun (WGS) entry which is preliminary data.</text>
</comment>
<dbReference type="EMBL" id="JAINUF010000005">
    <property type="protein sequence ID" value="KAJ8360781.1"/>
    <property type="molecule type" value="Genomic_DNA"/>
</dbReference>
<keyword evidence="2" id="KW-1185">Reference proteome</keyword>
<dbReference type="AlphaFoldDB" id="A0A9Q1J000"/>
<accession>A0A9Q1J000</accession>
<proteinExistence type="predicted"/>
<protein>
    <submittedName>
        <fullName evidence="1">Uncharacterized protein</fullName>
    </submittedName>
</protein>
<name>A0A9Q1J000_SYNKA</name>
<sequence length="124" mass="13755">MAVICHQSGLQVKCDMDFVDLWWDGRRVPPRAAVLWPGTRRRSAVTRTGASDRAPHPHDVIDAASCGLAWSLPLQACEVEQRRNREGAVTGTCPNLHRHVRWLRGVSSGGDMYIARNPAMVNSL</sequence>
<dbReference type="Proteomes" id="UP001152622">
    <property type="component" value="Chromosome 5"/>
</dbReference>
<reference evidence="1" key="1">
    <citation type="journal article" date="2023" name="Science">
        <title>Genome structures resolve the early diversification of teleost fishes.</title>
        <authorList>
            <person name="Parey E."/>
            <person name="Louis A."/>
            <person name="Montfort J."/>
            <person name="Bouchez O."/>
            <person name="Roques C."/>
            <person name="Iampietro C."/>
            <person name="Lluch J."/>
            <person name="Castinel A."/>
            <person name="Donnadieu C."/>
            <person name="Desvignes T."/>
            <person name="Floi Bucao C."/>
            <person name="Jouanno E."/>
            <person name="Wen M."/>
            <person name="Mejri S."/>
            <person name="Dirks R."/>
            <person name="Jansen H."/>
            <person name="Henkel C."/>
            <person name="Chen W.J."/>
            <person name="Zahm M."/>
            <person name="Cabau C."/>
            <person name="Klopp C."/>
            <person name="Thompson A.W."/>
            <person name="Robinson-Rechavi M."/>
            <person name="Braasch I."/>
            <person name="Lecointre G."/>
            <person name="Bobe J."/>
            <person name="Postlethwait J.H."/>
            <person name="Berthelot C."/>
            <person name="Roest Crollius H."/>
            <person name="Guiguen Y."/>
        </authorList>
    </citation>
    <scope>NUCLEOTIDE SEQUENCE</scope>
    <source>
        <strain evidence="1">WJC10195</strain>
    </source>
</reference>
<organism evidence="1 2">
    <name type="scientific">Synaphobranchus kaupii</name>
    <name type="common">Kaup's arrowtooth eel</name>
    <dbReference type="NCBI Taxonomy" id="118154"/>
    <lineage>
        <taxon>Eukaryota</taxon>
        <taxon>Metazoa</taxon>
        <taxon>Chordata</taxon>
        <taxon>Craniata</taxon>
        <taxon>Vertebrata</taxon>
        <taxon>Euteleostomi</taxon>
        <taxon>Actinopterygii</taxon>
        <taxon>Neopterygii</taxon>
        <taxon>Teleostei</taxon>
        <taxon>Anguilliformes</taxon>
        <taxon>Synaphobranchidae</taxon>
        <taxon>Synaphobranchus</taxon>
    </lineage>
</organism>
<evidence type="ECO:0000313" key="1">
    <source>
        <dbReference type="EMBL" id="KAJ8360781.1"/>
    </source>
</evidence>
<gene>
    <name evidence="1" type="ORF">SKAU_G00173060</name>
</gene>
<evidence type="ECO:0000313" key="2">
    <source>
        <dbReference type="Proteomes" id="UP001152622"/>
    </source>
</evidence>